<dbReference type="OrthoDB" id="255440at2"/>
<evidence type="ECO:0000313" key="2">
    <source>
        <dbReference type="Proteomes" id="UP000318437"/>
    </source>
</evidence>
<comment type="caution">
    <text evidence="1">The sequence shown here is derived from an EMBL/GenBank/DDBJ whole genome shotgun (WGS) entry which is preliminary data.</text>
</comment>
<sequence>MTSANRYPGFCAPIENGQVFCDPAWPKLIEWTGSENNRSQLDQGLLFGLPISQLSAQARKSTISAVKTYTSQYADASSSADPDGPLIFTGHQPELFHPGVWYKNFSAARLAKASGGTAINLIIDSDLCRAPAIRIPTGSANDPAVEHVAYDKIAASVPYEERQVADQRLWHTFGERSADTIQPLVKAPMVRDWWPTVVSSSSKSKLGIALSQARHRLERAWGSYSWEVPQSMLCQLEAFRLFALHLFVHAERFRQSYNSALSQYRIVHRLRNLAHPVPDLHSEADWIETPFWVWSTAAPVRRPLYVQTHSSECYLSDRHDFAESLPIDSDSESDLASSKLADLESRGIKIRTRALTTTLFVRLFLADVFIHGIGGAKYDQVTDLLCRNFLGIELPPYATVSGTLHLPIPHIAPELASENFLRQEMRDLLYHPESHLEDMRLGPEDKAQIEQLISSKQKWVHTKKTPGNATVRHQEITSSNEQLQVWLANRKKHLEQEIFRSQRQDNISQILNSREYSYCLFPSESLQEFLLK</sequence>
<evidence type="ECO:0000313" key="1">
    <source>
        <dbReference type="EMBL" id="TWU26109.1"/>
    </source>
</evidence>
<keyword evidence="2" id="KW-1185">Reference proteome</keyword>
<name>A0A5C6CTP0_9BACT</name>
<dbReference type="EMBL" id="SJPS01000004">
    <property type="protein sequence ID" value="TWU26109.1"/>
    <property type="molecule type" value="Genomic_DNA"/>
</dbReference>
<gene>
    <name evidence="1" type="ORF">Pla144_33260</name>
</gene>
<proteinExistence type="predicted"/>
<dbReference type="AlphaFoldDB" id="A0A5C6CTP0"/>
<dbReference type="RefSeq" id="WP_146451653.1">
    <property type="nucleotide sequence ID" value="NZ_SJPS01000004.1"/>
</dbReference>
<accession>A0A5C6CTP0</accession>
<reference evidence="1 2" key="1">
    <citation type="submission" date="2019-02" db="EMBL/GenBank/DDBJ databases">
        <title>Deep-cultivation of Planctomycetes and their phenomic and genomic characterization uncovers novel biology.</title>
        <authorList>
            <person name="Wiegand S."/>
            <person name="Jogler M."/>
            <person name="Boedeker C."/>
            <person name="Pinto D."/>
            <person name="Vollmers J."/>
            <person name="Rivas-Marin E."/>
            <person name="Kohn T."/>
            <person name="Peeters S.H."/>
            <person name="Heuer A."/>
            <person name="Rast P."/>
            <person name="Oberbeckmann S."/>
            <person name="Bunk B."/>
            <person name="Jeske O."/>
            <person name="Meyerdierks A."/>
            <person name="Storesund J.E."/>
            <person name="Kallscheuer N."/>
            <person name="Luecker S."/>
            <person name="Lage O.M."/>
            <person name="Pohl T."/>
            <person name="Merkel B.J."/>
            <person name="Hornburger P."/>
            <person name="Mueller R.-W."/>
            <person name="Bruemmer F."/>
            <person name="Labrenz M."/>
            <person name="Spormann A.M."/>
            <person name="Op Den Camp H."/>
            <person name="Overmann J."/>
            <person name="Amann R."/>
            <person name="Jetten M.S.M."/>
            <person name="Mascher T."/>
            <person name="Medema M.H."/>
            <person name="Devos D.P."/>
            <person name="Kaster A.-K."/>
            <person name="Ovreas L."/>
            <person name="Rohde M."/>
            <person name="Galperin M.Y."/>
            <person name="Jogler C."/>
        </authorList>
    </citation>
    <scope>NUCLEOTIDE SEQUENCE [LARGE SCALE GENOMIC DNA]</scope>
    <source>
        <strain evidence="1 2">Pla144</strain>
    </source>
</reference>
<organism evidence="1 2">
    <name type="scientific">Bythopirellula polymerisocia</name>
    <dbReference type="NCBI Taxonomy" id="2528003"/>
    <lineage>
        <taxon>Bacteria</taxon>
        <taxon>Pseudomonadati</taxon>
        <taxon>Planctomycetota</taxon>
        <taxon>Planctomycetia</taxon>
        <taxon>Pirellulales</taxon>
        <taxon>Lacipirellulaceae</taxon>
        <taxon>Bythopirellula</taxon>
    </lineage>
</organism>
<protein>
    <submittedName>
        <fullName evidence="1">Uncharacterized protein</fullName>
    </submittedName>
</protein>
<dbReference type="Proteomes" id="UP000318437">
    <property type="component" value="Unassembled WGS sequence"/>
</dbReference>